<feature type="non-terminal residue" evidence="1">
    <location>
        <position position="1"/>
    </location>
</feature>
<evidence type="ECO:0000313" key="1">
    <source>
        <dbReference type="EMBL" id="EFW12160.1"/>
    </source>
</evidence>
<reference evidence="2" key="1">
    <citation type="journal article" date="2011" name="Genome Biol. Evol.">
        <title>Massive genomic decay in Serratia symbiotica, a recently evolved symbiont of aphids.</title>
        <authorList>
            <person name="Burke G.R."/>
            <person name="Moran N.A."/>
        </authorList>
    </citation>
    <scope>NUCLEOTIDE SEQUENCE [LARGE SCALE GENOMIC DNA]</scope>
    <source>
        <strain evidence="2">Tucson</strain>
    </source>
</reference>
<dbReference type="Proteomes" id="UP000013568">
    <property type="component" value="Unassembled WGS sequence"/>
</dbReference>
<keyword evidence="2" id="KW-1185">Reference proteome</keyword>
<dbReference type="AlphaFoldDB" id="E9CMT3"/>
<name>E9CMT3_9GAMM</name>
<organism evidence="1 2">
    <name type="scientific">Serratia symbiotica str. Tucson</name>
    <dbReference type="NCBI Taxonomy" id="914128"/>
    <lineage>
        <taxon>Bacteria</taxon>
        <taxon>Pseudomonadati</taxon>
        <taxon>Pseudomonadota</taxon>
        <taxon>Gammaproteobacteria</taxon>
        <taxon>Enterobacterales</taxon>
        <taxon>Yersiniaceae</taxon>
        <taxon>Serratia</taxon>
        <taxon>Serratia symbiotica</taxon>
    </lineage>
</organism>
<gene>
    <name evidence="1" type="ORF">SSYM_1831</name>
</gene>
<dbReference type="HOGENOM" id="CLU_3427554_0_0_6"/>
<protein>
    <submittedName>
        <fullName evidence="1">Transposase, IS51 group</fullName>
    </submittedName>
</protein>
<dbReference type="EMBL" id="GL636117">
    <property type="protein sequence ID" value="EFW12160.1"/>
    <property type="molecule type" value="Genomic_DNA"/>
</dbReference>
<evidence type="ECO:0000313" key="2">
    <source>
        <dbReference type="Proteomes" id="UP000013568"/>
    </source>
</evidence>
<proteinExistence type="predicted"/>
<sequence>CKTIRSSIYLVSLKIYLFAG</sequence>
<accession>E9CMT3</accession>